<evidence type="ECO:0000259" key="1">
    <source>
        <dbReference type="PROSITE" id="PS51352"/>
    </source>
</evidence>
<dbReference type="Pfam" id="PF18312">
    <property type="entry name" value="ScsC_N"/>
    <property type="match status" value="1"/>
</dbReference>
<keyword evidence="3" id="KW-1185">Reference proteome</keyword>
<dbReference type="InterPro" id="IPR001853">
    <property type="entry name" value="DSBA-like_thioredoxin_dom"/>
</dbReference>
<dbReference type="InterPro" id="IPR013766">
    <property type="entry name" value="Thioredoxin_domain"/>
</dbReference>
<dbReference type="AlphaFoldDB" id="A0A5B0DZC4"/>
<accession>A0A5B0DZC4</accession>
<dbReference type="EMBL" id="VTWH01000002">
    <property type="protein sequence ID" value="KAA0971195.1"/>
    <property type="molecule type" value="Genomic_DNA"/>
</dbReference>
<name>A0A5B0DZC4_9HYPH</name>
<dbReference type="InterPro" id="IPR041205">
    <property type="entry name" value="ScsC_N"/>
</dbReference>
<dbReference type="OrthoDB" id="9780147at2"/>
<dbReference type="Pfam" id="PF01323">
    <property type="entry name" value="DSBA"/>
    <property type="match status" value="1"/>
</dbReference>
<evidence type="ECO:0000313" key="2">
    <source>
        <dbReference type="EMBL" id="KAA0971195.1"/>
    </source>
</evidence>
<proteinExistence type="predicted"/>
<organism evidence="2 3">
    <name type="scientific">Aureimonas fodinaquatilis</name>
    <dbReference type="NCBI Taxonomy" id="2565783"/>
    <lineage>
        <taxon>Bacteria</taxon>
        <taxon>Pseudomonadati</taxon>
        <taxon>Pseudomonadota</taxon>
        <taxon>Alphaproteobacteria</taxon>
        <taxon>Hyphomicrobiales</taxon>
        <taxon>Aurantimonadaceae</taxon>
        <taxon>Aureimonas</taxon>
    </lineage>
</organism>
<sequence length="243" mass="26225">MALLLSPLSPALAQNFDDSQKTEIEEIIRNYLIAQPEVLVEAMTALEAKRTAEQREGQKAAIAMAGETLFQTAKGAELGNPEGDVTIVEFFDYNCGYCKRAHADMLALIDSDPNLRVVLKEAPVLGPDSAAASRVSLAFREIMPERYGEFHSKLLMSRTPGNEERALEVARELGASEADIRAAMQNREIDTELRAVSLHAMTLQITGTPSYVVGDEVVIGAVGADELAAKIANVRQCGSATCS</sequence>
<dbReference type="PROSITE" id="PS51352">
    <property type="entry name" value="THIOREDOXIN_2"/>
    <property type="match status" value="1"/>
</dbReference>
<dbReference type="SUPFAM" id="SSF52833">
    <property type="entry name" value="Thioredoxin-like"/>
    <property type="match status" value="1"/>
</dbReference>
<evidence type="ECO:0000313" key="3">
    <source>
        <dbReference type="Proteomes" id="UP000324738"/>
    </source>
</evidence>
<dbReference type="Gene3D" id="3.40.30.10">
    <property type="entry name" value="Glutaredoxin"/>
    <property type="match status" value="1"/>
</dbReference>
<dbReference type="RefSeq" id="WP_149300507.1">
    <property type="nucleotide sequence ID" value="NZ_VTWH01000002.1"/>
</dbReference>
<protein>
    <submittedName>
        <fullName evidence="2">DsbA family protein</fullName>
    </submittedName>
</protein>
<comment type="caution">
    <text evidence="2">The sequence shown here is derived from an EMBL/GenBank/DDBJ whole genome shotgun (WGS) entry which is preliminary data.</text>
</comment>
<gene>
    <name evidence="2" type="ORF">FPY71_06315</name>
</gene>
<dbReference type="GO" id="GO:0016491">
    <property type="term" value="F:oxidoreductase activity"/>
    <property type="evidence" value="ECO:0007669"/>
    <property type="project" value="InterPro"/>
</dbReference>
<dbReference type="InterPro" id="IPR036249">
    <property type="entry name" value="Thioredoxin-like_sf"/>
</dbReference>
<dbReference type="CDD" id="cd03023">
    <property type="entry name" value="DsbA_Com1_like"/>
    <property type="match status" value="1"/>
</dbReference>
<dbReference type="Proteomes" id="UP000324738">
    <property type="component" value="Unassembled WGS sequence"/>
</dbReference>
<reference evidence="2 3" key="1">
    <citation type="submission" date="2019-08" db="EMBL/GenBank/DDBJ databases">
        <title>Aureimonas fodiniaquatilis sp. nov., isolated from a coal mine wastewater.</title>
        <authorList>
            <person name="Kim W."/>
        </authorList>
    </citation>
    <scope>NUCLEOTIDE SEQUENCE [LARGE SCALE GENOMIC DNA]</scope>
    <source>
        <strain evidence="2 3">CAU 1482</strain>
    </source>
</reference>
<feature type="domain" description="Thioredoxin" evidence="1">
    <location>
        <begin position="54"/>
        <end position="236"/>
    </location>
</feature>